<sequence>MPRAPRLVRVRQTYSADLKARAIWQHQILKKKTTSIAIDLNMPLRVVQRVIQTWNELGVVRRQRKGMGRPKLMLDTPEKQKQKKKKASDEALPEFIVVLVPTIHGASQRVPVPYESTYESAEAAIFHAIPCFDVPLKPTLSYKLTSKSGKILLNDNESWLSLCAAAVAKLKDKKKTSCDAIEICLSPDNYMLSLQARNNPKSSKKGKRAANKVIGSNALADEDDVGGGTSLMEKEQNLKKLEDKNGEFTDVIVMRNSWAHALAVEDYAVTLDNSPATDLFDRFHKTRDSMSMSKALASASASGQNPTIVEMMMMAMLEQSKVNSAILATMIERSNSNSVRRYPSGGSPSTRSHATAAIAGQHDGDGIVDFFAYLDRIEPRRDPNRYLEALKGDEVLNVGDIVRQGDNYLTSKRIGMKPSLAAWVFQHAKEHLKTFDG</sequence>
<dbReference type="AlphaFoldDB" id="A0AAD6URL7"/>
<accession>A0AAD6URL7</accession>
<comment type="caution">
    <text evidence="2">The sequence shown here is derived from an EMBL/GenBank/DDBJ whole genome shotgun (WGS) entry which is preliminary data.</text>
</comment>
<dbReference type="EMBL" id="JARJCW010000143">
    <property type="protein sequence ID" value="KAJ7190772.1"/>
    <property type="molecule type" value="Genomic_DNA"/>
</dbReference>
<gene>
    <name evidence="2" type="ORF">GGX14DRAFT_407748</name>
</gene>
<name>A0AAD6URL7_9AGAR</name>
<organism evidence="2 3">
    <name type="scientific">Mycena pura</name>
    <dbReference type="NCBI Taxonomy" id="153505"/>
    <lineage>
        <taxon>Eukaryota</taxon>
        <taxon>Fungi</taxon>
        <taxon>Dikarya</taxon>
        <taxon>Basidiomycota</taxon>
        <taxon>Agaricomycotina</taxon>
        <taxon>Agaricomycetes</taxon>
        <taxon>Agaricomycetidae</taxon>
        <taxon>Agaricales</taxon>
        <taxon>Marasmiineae</taxon>
        <taxon>Mycenaceae</taxon>
        <taxon>Mycena</taxon>
    </lineage>
</organism>
<evidence type="ECO:0000313" key="3">
    <source>
        <dbReference type="Proteomes" id="UP001219525"/>
    </source>
</evidence>
<feature type="region of interest" description="Disordered" evidence="1">
    <location>
        <begin position="68"/>
        <end position="88"/>
    </location>
</feature>
<evidence type="ECO:0000256" key="1">
    <source>
        <dbReference type="SAM" id="MobiDB-lite"/>
    </source>
</evidence>
<keyword evidence="3" id="KW-1185">Reference proteome</keyword>
<dbReference type="Proteomes" id="UP001219525">
    <property type="component" value="Unassembled WGS sequence"/>
</dbReference>
<protein>
    <submittedName>
        <fullName evidence="2">Uncharacterized protein</fullName>
    </submittedName>
</protein>
<proteinExistence type="predicted"/>
<reference evidence="2" key="1">
    <citation type="submission" date="2023-03" db="EMBL/GenBank/DDBJ databases">
        <title>Massive genome expansion in bonnet fungi (Mycena s.s.) driven by repeated elements and novel gene families across ecological guilds.</title>
        <authorList>
            <consortium name="Lawrence Berkeley National Laboratory"/>
            <person name="Harder C.B."/>
            <person name="Miyauchi S."/>
            <person name="Viragh M."/>
            <person name="Kuo A."/>
            <person name="Thoen E."/>
            <person name="Andreopoulos B."/>
            <person name="Lu D."/>
            <person name="Skrede I."/>
            <person name="Drula E."/>
            <person name="Henrissat B."/>
            <person name="Morin E."/>
            <person name="Kohler A."/>
            <person name="Barry K."/>
            <person name="LaButti K."/>
            <person name="Morin E."/>
            <person name="Salamov A."/>
            <person name="Lipzen A."/>
            <person name="Mereny Z."/>
            <person name="Hegedus B."/>
            <person name="Baldrian P."/>
            <person name="Stursova M."/>
            <person name="Weitz H."/>
            <person name="Taylor A."/>
            <person name="Grigoriev I.V."/>
            <person name="Nagy L.G."/>
            <person name="Martin F."/>
            <person name="Kauserud H."/>
        </authorList>
    </citation>
    <scope>NUCLEOTIDE SEQUENCE</scope>
    <source>
        <strain evidence="2">9144</strain>
    </source>
</reference>
<evidence type="ECO:0000313" key="2">
    <source>
        <dbReference type="EMBL" id="KAJ7190772.1"/>
    </source>
</evidence>